<evidence type="ECO:0000313" key="2">
    <source>
        <dbReference type="Proteomes" id="UP000541425"/>
    </source>
</evidence>
<evidence type="ECO:0000313" key="1">
    <source>
        <dbReference type="EMBL" id="MBB3703462.1"/>
    </source>
</evidence>
<proteinExistence type="predicted"/>
<protein>
    <submittedName>
        <fullName evidence="1">Uncharacterized protein</fullName>
    </submittedName>
</protein>
<dbReference type="AlphaFoldDB" id="A0A7W5UL36"/>
<reference evidence="1 2" key="1">
    <citation type="submission" date="2020-08" db="EMBL/GenBank/DDBJ databases">
        <title>Genomic Encyclopedia of Type Strains, Phase IV (KMG-IV): sequencing the most valuable type-strain genomes for metagenomic binning, comparative biology and taxonomic classification.</title>
        <authorList>
            <person name="Goeker M."/>
        </authorList>
    </citation>
    <scope>NUCLEOTIDE SEQUENCE [LARGE SCALE GENOMIC DNA]</scope>
    <source>
        <strain evidence="1 2">DSM 22548</strain>
    </source>
</reference>
<dbReference type="EMBL" id="JACICA010000013">
    <property type="protein sequence ID" value="MBB3703462.1"/>
    <property type="molecule type" value="Genomic_DNA"/>
</dbReference>
<sequence>MSLKSSLSEAFVKCFIYCKYPYCVKKHNKDIS</sequence>
<dbReference type="Proteomes" id="UP000541425">
    <property type="component" value="Unassembled WGS sequence"/>
</dbReference>
<accession>A0A7W5UL36</accession>
<comment type="caution">
    <text evidence="1">The sequence shown here is derived from an EMBL/GenBank/DDBJ whole genome shotgun (WGS) entry which is preliminary data.</text>
</comment>
<gene>
    <name evidence="1" type="ORF">FHS60_001952</name>
</gene>
<organism evidence="1 2">
    <name type="scientific">Alloprevotella rava</name>
    <dbReference type="NCBI Taxonomy" id="671218"/>
    <lineage>
        <taxon>Bacteria</taxon>
        <taxon>Pseudomonadati</taxon>
        <taxon>Bacteroidota</taxon>
        <taxon>Bacteroidia</taxon>
        <taxon>Bacteroidales</taxon>
        <taxon>Prevotellaceae</taxon>
        <taxon>Alloprevotella</taxon>
    </lineage>
</organism>
<name>A0A7W5UL36_9BACT</name>